<evidence type="ECO:0000313" key="2">
    <source>
        <dbReference type="EMBL" id="GAA4783267.1"/>
    </source>
</evidence>
<organism evidence="2 3">
    <name type="scientific">Microbacterium gilvum</name>
    <dbReference type="NCBI Taxonomy" id="1336204"/>
    <lineage>
        <taxon>Bacteria</taxon>
        <taxon>Bacillati</taxon>
        <taxon>Actinomycetota</taxon>
        <taxon>Actinomycetes</taxon>
        <taxon>Micrococcales</taxon>
        <taxon>Microbacteriaceae</taxon>
        <taxon>Microbacterium</taxon>
    </lineage>
</organism>
<feature type="transmembrane region" description="Helical" evidence="1">
    <location>
        <begin position="96"/>
        <end position="115"/>
    </location>
</feature>
<comment type="caution">
    <text evidence="2">The sequence shown here is derived from an EMBL/GenBank/DDBJ whole genome shotgun (WGS) entry which is preliminary data.</text>
</comment>
<dbReference type="Proteomes" id="UP001501645">
    <property type="component" value="Unassembled WGS sequence"/>
</dbReference>
<feature type="transmembrane region" description="Helical" evidence="1">
    <location>
        <begin position="38"/>
        <end position="59"/>
    </location>
</feature>
<keyword evidence="1" id="KW-1133">Transmembrane helix</keyword>
<keyword evidence="1" id="KW-0812">Transmembrane</keyword>
<dbReference type="InterPro" id="IPR018750">
    <property type="entry name" value="DUF2306_membrane"/>
</dbReference>
<dbReference type="RefSeq" id="WP_345441149.1">
    <property type="nucleotide sequence ID" value="NZ_BAABKO010000006.1"/>
</dbReference>
<accession>A0ABP9ALR2</accession>
<evidence type="ECO:0000313" key="3">
    <source>
        <dbReference type="Proteomes" id="UP001501645"/>
    </source>
</evidence>
<dbReference type="EMBL" id="BAABKO010000006">
    <property type="protein sequence ID" value="GAA4783267.1"/>
    <property type="molecule type" value="Genomic_DNA"/>
</dbReference>
<feature type="transmembrane region" description="Helical" evidence="1">
    <location>
        <begin position="127"/>
        <end position="151"/>
    </location>
</feature>
<name>A0ABP9ALR2_9MICO</name>
<dbReference type="Pfam" id="PF10067">
    <property type="entry name" value="DUF2306"/>
    <property type="match status" value="1"/>
</dbReference>
<keyword evidence="1" id="KW-0472">Membrane</keyword>
<evidence type="ECO:0000256" key="1">
    <source>
        <dbReference type="SAM" id="Phobius"/>
    </source>
</evidence>
<proteinExistence type="predicted"/>
<sequence>MEIHALAIPVHAVAASFVVLLGPVNILRRRRDAAHRVIGRTFVVMMYLVCVSGMFIYSLSGGLTLFHALAVFTFATTTLGVIAIRRRRIASHIGNMVGSWAGAVAAGAFAALVPGRYLPSLAISDPAALWGTAAAVAVAATAWIVVVLVLLGRGQRAPSASPR</sequence>
<feature type="transmembrane region" description="Helical" evidence="1">
    <location>
        <begin position="65"/>
        <end position="84"/>
    </location>
</feature>
<reference evidence="3" key="1">
    <citation type="journal article" date="2019" name="Int. J. Syst. Evol. Microbiol.">
        <title>The Global Catalogue of Microorganisms (GCM) 10K type strain sequencing project: providing services to taxonomists for standard genome sequencing and annotation.</title>
        <authorList>
            <consortium name="The Broad Institute Genomics Platform"/>
            <consortium name="The Broad Institute Genome Sequencing Center for Infectious Disease"/>
            <person name="Wu L."/>
            <person name="Ma J."/>
        </authorList>
    </citation>
    <scope>NUCLEOTIDE SEQUENCE [LARGE SCALE GENOMIC DNA]</scope>
    <source>
        <strain evidence="3">JCM 18537</strain>
    </source>
</reference>
<keyword evidence="3" id="KW-1185">Reference proteome</keyword>
<protein>
    <submittedName>
        <fullName evidence="2">DUF2306 domain-containing protein</fullName>
    </submittedName>
</protein>
<gene>
    <name evidence="2" type="ORF">GCM10023351_30820</name>
</gene>
<feature type="transmembrane region" description="Helical" evidence="1">
    <location>
        <begin position="6"/>
        <end position="26"/>
    </location>
</feature>